<evidence type="ECO:0000313" key="4">
    <source>
        <dbReference type="Proteomes" id="UP000007832"/>
    </source>
</evidence>
<sequence>MRQSKIAVAVATAAALVGSITAITPSPQASASSNTQSSISRAAVSGSNGDGIIGKDCRKAIINDAKLRAE</sequence>
<feature type="signal peptide" evidence="2">
    <location>
        <begin position="1"/>
        <end position="31"/>
    </location>
</feature>
<evidence type="ECO:0000313" key="3">
    <source>
        <dbReference type="EMBL" id="EGR97271.1"/>
    </source>
</evidence>
<comment type="caution">
    <text evidence="3">The sequence shown here is derived from an EMBL/GenBank/DDBJ whole genome shotgun (WGS) entry which is preliminary data.</text>
</comment>
<name>F9NUI6_9ACTN</name>
<evidence type="ECO:0000256" key="1">
    <source>
        <dbReference type="SAM" id="MobiDB-lite"/>
    </source>
</evidence>
<feature type="non-terminal residue" evidence="3">
    <location>
        <position position="70"/>
    </location>
</feature>
<dbReference type="EMBL" id="AFUN01000023">
    <property type="protein sequence ID" value="EGR97271.1"/>
    <property type="molecule type" value="Genomic_DNA"/>
</dbReference>
<dbReference type="AlphaFoldDB" id="F9NUI6"/>
<reference evidence="3 4" key="1">
    <citation type="submission" date="2011-07" db="EMBL/GenBank/DDBJ databases">
        <title>Genome Sequence of Propionibacterium acnes SK182B-JCVI.</title>
        <authorList>
            <person name="Durkin A.S."/>
            <person name="Madupu R."/>
            <person name="Hostetler J."/>
            <person name="Radune D."/>
            <person name="Torralba M."/>
            <person name="Methe B."/>
            <person name="Sutton G."/>
            <person name="Strausberg R.L."/>
            <person name="Nelson K.E."/>
        </authorList>
    </citation>
    <scope>NUCLEOTIDE SEQUENCE [LARGE SCALE GENOMIC DNA]</scope>
    <source>
        <strain evidence="3 4">SK182B-JCVI</strain>
    </source>
</reference>
<proteinExistence type="predicted"/>
<feature type="chain" id="PRO_5003384859" evidence="2">
    <location>
        <begin position="32"/>
        <end position="70"/>
    </location>
</feature>
<feature type="compositionally biased region" description="Low complexity" evidence="1">
    <location>
        <begin position="26"/>
        <end position="40"/>
    </location>
</feature>
<keyword evidence="2" id="KW-0732">Signal</keyword>
<evidence type="ECO:0000256" key="2">
    <source>
        <dbReference type="SAM" id="SignalP"/>
    </source>
</evidence>
<gene>
    <name evidence="3" type="ORF">HMPREF1162_1186</name>
</gene>
<accession>F9NUI6</accession>
<organism evidence="3 4">
    <name type="scientific">[Propionibacterium] namnetense SK182B-JCVI</name>
    <dbReference type="NCBI Taxonomy" id="1051006"/>
    <lineage>
        <taxon>Bacteria</taxon>
        <taxon>Bacillati</taxon>
        <taxon>Actinomycetota</taxon>
        <taxon>Actinomycetes</taxon>
        <taxon>Propionibacteriales</taxon>
        <taxon>Propionibacteriaceae</taxon>
        <taxon>Cutibacterium</taxon>
    </lineage>
</organism>
<feature type="region of interest" description="Disordered" evidence="1">
    <location>
        <begin position="26"/>
        <end position="54"/>
    </location>
</feature>
<protein>
    <submittedName>
        <fullName evidence="3">Conserved domain protein</fullName>
    </submittedName>
</protein>
<dbReference type="Proteomes" id="UP000007832">
    <property type="component" value="Unassembled WGS sequence"/>
</dbReference>